<keyword evidence="3" id="KW-1185">Reference proteome</keyword>
<dbReference type="GO" id="GO:0016747">
    <property type="term" value="F:acyltransferase activity, transferring groups other than amino-acyl groups"/>
    <property type="evidence" value="ECO:0007669"/>
    <property type="project" value="InterPro"/>
</dbReference>
<dbReference type="InterPro" id="IPR000182">
    <property type="entry name" value="GNAT_dom"/>
</dbReference>
<dbReference type="AlphaFoldDB" id="A0A1H9Y0J8"/>
<dbReference type="STRING" id="930131.SAMN05216389_10125"/>
<accession>A0A1H9Y0J8</accession>
<dbReference type="RefSeq" id="WP_090865567.1">
    <property type="nucleotide sequence ID" value="NZ_FOHE01000001.1"/>
</dbReference>
<name>A0A1H9Y0J8_9BACI</name>
<organism evidence="2 3">
    <name type="scientific">Oceanobacillus limi</name>
    <dbReference type="NCBI Taxonomy" id="930131"/>
    <lineage>
        <taxon>Bacteria</taxon>
        <taxon>Bacillati</taxon>
        <taxon>Bacillota</taxon>
        <taxon>Bacilli</taxon>
        <taxon>Bacillales</taxon>
        <taxon>Bacillaceae</taxon>
        <taxon>Oceanobacillus</taxon>
    </lineage>
</organism>
<feature type="domain" description="N-acetyltransferase" evidence="1">
    <location>
        <begin position="7"/>
        <end position="172"/>
    </location>
</feature>
<dbReference type="InterPro" id="IPR016181">
    <property type="entry name" value="Acyl_CoA_acyltransferase"/>
</dbReference>
<dbReference type="Gene3D" id="3.40.630.30">
    <property type="match status" value="1"/>
</dbReference>
<dbReference type="SUPFAM" id="SSF55729">
    <property type="entry name" value="Acyl-CoA N-acyltransferases (Nat)"/>
    <property type="match status" value="1"/>
</dbReference>
<dbReference type="PROSITE" id="PS51186">
    <property type="entry name" value="GNAT"/>
    <property type="match status" value="1"/>
</dbReference>
<evidence type="ECO:0000313" key="3">
    <source>
        <dbReference type="Proteomes" id="UP000198618"/>
    </source>
</evidence>
<evidence type="ECO:0000259" key="1">
    <source>
        <dbReference type="PROSITE" id="PS51186"/>
    </source>
</evidence>
<keyword evidence="2" id="KW-0808">Transferase</keyword>
<gene>
    <name evidence="2" type="ORF">SAMN05216389_10125</name>
</gene>
<dbReference type="Proteomes" id="UP000198618">
    <property type="component" value="Unassembled WGS sequence"/>
</dbReference>
<evidence type="ECO:0000313" key="2">
    <source>
        <dbReference type="EMBL" id="SES61722.1"/>
    </source>
</evidence>
<dbReference type="PANTHER" id="PTHR43415">
    <property type="entry name" value="SPERMIDINE N(1)-ACETYLTRANSFERASE"/>
    <property type="match status" value="1"/>
</dbReference>
<proteinExistence type="predicted"/>
<dbReference type="OrthoDB" id="9795206at2"/>
<protein>
    <submittedName>
        <fullName evidence="2">Protein N-acetyltransferase, RimJ/RimL family</fullName>
    </submittedName>
</protein>
<dbReference type="EMBL" id="FOHE01000001">
    <property type="protein sequence ID" value="SES61722.1"/>
    <property type="molecule type" value="Genomic_DNA"/>
</dbReference>
<dbReference type="Pfam" id="PF13302">
    <property type="entry name" value="Acetyltransf_3"/>
    <property type="match status" value="1"/>
</dbReference>
<reference evidence="2 3" key="1">
    <citation type="submission" date="2016-10" db="EMBL/GenBank/DDBJ databases">
        <authorList>
            <person name="de Groot N.N."/>
        </authorList>
    </citation>
    <scope>NUCLEOTIDE SEQUENCE [LARGE SCALE GENOMIC DNA]</scope>
    <source>
        <strain evidence="2 3">IBRC-M 10780</strain>
    </source>
</reference>
<dbReference type="PANTHER" id="PTHR43415:SF3">
    <property type="entry name" value="GNAT-FAMILY ACETYLTRANSFERASE"/>
    <property type="match status" value="1"/>
</dbReference>
<sequence length="178" mass="20994">MFSSNRIALRKVEKKDIEQYHSWRNNTEVMVSTNPSLDQYSLEDTREFVEEVLINSTSSKSYIIMETEKDTPIGITSLINIDYKNRNAECIIDIGETEYWGQGYATEALHILIHYAFQELHLHRISLRVFAFNEKAIHLYQKLGFQKEGTSRQALYRNGQWHDIIHMGMLAEEYRKKE</sequence>